<dbReference type="Proteomes" id="UP000017836">
    <property type="component" value="Unassembled WGS sequence"/>
</dbReference>
<keyword evidence="3" id="KW-1185">Reference proteome</keyword>
<feature type="compositionally biased region" description="Polar residues" evidence="1">
    <location>
        <begin position="62"/>
        <end position="76"/>
    </location>
</feature>
<dbReference type="AlphaFoldDB" id="U5D3Y6"/>
<reference evidence="3" key="1">
    <citation type="journal article" date="2013" name="Science">
        <title>The Amborella genome and the evolution of flowering plants.</title>
        <authorList>
            <consortium name="Amborella Genome Project"/>
        </authorList>
    </citation>
    <scope>NUCLEOTIDE SEQUENCE [LARGE SCALE GENOMIC DNA]</scope>
</reference>
<name>U5D3Y6_AMBTC</name>
<evidence type="ECO:0000313" key="2">
    <source>
        <dbReference type="EMBL" id="ERN17149.1"/>
    </source>
</evidence>
<dbReference type="HOGENOM" id="CLU_2545657_0_0_1"/>
<proteinExistence type="predicted"/>
<accession>U5D3Y6</accession>
<organism evidence="2 3">
    <name type="scientific">Amborella trichopoda</name>
    <dbReference type="NCBI Taxonomy" id="13333"/>
    <lineage>
        <taxon>Eukaryota</taxon>
        <taxon>Viridiplantae</taxon>
        <taxon>Streptophyta</taxon>
        <taxon>Embryophyta</taxon>
        <taxon>Tracheophyta</taxon>
        <taxon>Spermatophyta</taxon>
        <taxon>Magnoliopsida</taxon>
        <taxon>Amborellales</taxon>
        <taxon>Amborellaceae</taxon>
        <taxon>Amborella</taxon>
    </lineage>
</organism>
<dbReference type="Gramene" id="ERN17149">
    <property type="protein sequence ID" value="ERN17149"/>
    <property type="gene ID" value="AMTR_s00044p00130430"/>
</dbReference>
<feature type="region of interest" description="Disordered" evidence="1">
    <location>
        <begin position="57"/>
        <end position="83"/>
    </location>
</feature>
<sequence>MNAPLRTGAAKPTLLPNTFQYEKYIKYSTINIDVKTSNVPTQDVKLPQAKGVVVADVRPSKASMNDAESTDTQNPDNVDGGGA</sequence>
<protein>
    <submittedName>
        <fullName evidence="2">Uncharacterized protein</fullName>
    </submittedName>
</protein>
<evidence type="ECO:0000313" key="3">
    <source>
        <dbReference type="Proteomes" id="UP000017836"/>
    </source>
</evidence>
<evidence type="ECO:0000256" key="1">
    <source>
        <dbReference type="SAM" id="MobiDB-lite"/>
    </source>
</evidence>
<gene>
    <name evidence="2" type="ORF">AMTR_s00044p00130430</name>
</gene>
<dbReference type="EMBL" id="KI392384">
    <property type="protein sequence ID" value="ERN17149.1"/>
    <property type="molecule type" value="Genomic_DNA"/>
</dbReference>